<accession>A0A1E5VSI5</accession>
<gene>
    <name evidence="1" type="ORF">BAE44_0010904</name>
</gene>
<dbReference type="AlphaFoldDB" id="A0A1E5VSI5"/>
<evidence type="ECO:0000313" key="2">
    <source>
        <dbReference type="Proteomes" id="UP000095767"/>
    </source>
</evidence>
<reference evidence="1 2" key="1">
    <citation type="submission" date="2016-09" db="EMBL/GenBank/DDBJ databases">
        <title>The draft genome of Dichanthelium oligosanthes: A C3 panicoid grass species.</title>
        <authorList>
            <person name="Studer A.J."/>
            <person name="Schnable J.C."/>
            <person name="Brutnell T.P."/>
        </authorList>
    </citation>
    <scope>NUCLEOTIDE SEQUENCE [LARGE SCALE GENOMIC DNA]</scope>
    <source>
        <strain evidence="2">cv. Kellogg 1175</strain>
        <tissue evidence="1">Leaf</tissue>
    </source>
</reference>
<evidence type="ECO:0000313" key="1">
    <source>
        <dbReference type="EMBL" id="OEL28080.1"/>
    </source>
</evidence>
<comment type="caution">
    <text evidence="1">The sequence shown here is derived from an EMBL/GenBank/DDBJ whole genome shotgun (WGS) entry which is preliminary data.</text>
</comment>
<protein>
    <submittedName>
        <fullName evidence="1">Uncharacterized protein</fullName>
    </submittedName>
</protein>
<proteinExistence type="predicted"/>
<sequence length="159" mass="16812">MAAEGPWKAHVLAGVIEAGDLCVSARYRLISARRFWEEPMRVADACATSSPTEAELPIQQGGAAAPATRRRKCPSSLLPQAPPLLADVSGDLALAFAHMMTVEMLSLHDTAAHPMDPLAGVEEIPDGDNDVRQAMNTLRRAGAAPRPRTTTCSRAAAAC</sequence>
<dbReference type="OrthoDB" id="10593316at2759"/>
<dbReference type="InterPro" id="IPR010535">
    <property type="entry name" value="DUF1110"/>
</dbReference>
<dbReference type="Pfam" id="PF06533">
    <property type="entry name" value="DUF1110"/>
    <property type="match status" value="1"/>
</dbReference>
<dbReference type="EMBL" id="LWDX02030887">
    <property type="protein sequence ID" value="OEL28080.1"/>
    <property type="molecule type" value="Genomic_DNA"/>
</dbReference>
<organism evidence="1 2">
    <name type="scientific">Dichanthelium oligosanthes</name>
    <dbReference type="NCBI Taxonomy" id="888268"/>
    <lineage>
        <taxon>Eukaryota</taxon>
        <taxon>Viridiplantae</taxon>
        <taxon>Streptophyta</taxon>
        <taxon>Embryophyta</taxon>
        <taxon>Tracheophyta</taxon>
        <taxon>Spermatophyta</taxon>
        <taxon>Magnoliopsida</taxon>
        <taxon>Liliopsida</taxon>
        <taxon>Poales</taxon>
        <taxon>Poaceae</taxon>
        <taxon>PACMAD clade</taxon>
        <taxon>Panicoideae</taxon>
        <taxon>Panicodae</taxon>
        <taxon>Paniceae</taxon>
        <taxon>Dichantheliinae</taxon>
        <taxon>Dichanthelium</taxon>
    </lineage>
</organism>
<dbReference type="PANTHER" id="PTHR35356:SF3">
    <property type="entry name" value="OS01G0156300 PROTEIN"/>
    <property type="match status" value="1"/>
</dbReference>
<keyword evidence="2" id="KW-1185">Reference proteome</keyword>
<dbReference type="Proteomes" id="UP000095767">
    <property type="component" value="Unassembled WGS sequence"/>
</dbReference>
<name>A0A1E5VSI5_9POAL</name>
<dbReference type="PANTHER" id="PTHR35356">
    <property type="entry name" value="OS01G0156300 PROTEIN-RELATED"/>
    <property type="match status" value="1"/>
</dbReference>